<gene>
    <name evidence="12 14" type="primary">moaA</name>
    <name evidence="14" type="ORF">KME65_05500</name>
</gene>
<dbReference type="EMBL" id="JAHHGM010000004">
    <property type="protein sequence ID" value="MBT2988399.1"/>
    <property type="molecule type" value="Genomic_DNA"/>
</dbReference>
<feature type="binding site" evidence="12">
    <location>
        <position position="255"/>
    </location>
    <ligand>
        <name>[4Fe-4S] cluster</name>
        <dbReference type="ChEBI" id="CHEBI:49883"/>
        <label>2</label>
        <note>4Fe-4S-substrate</note>
    </ligand>
</feature>
<dbReference type="GO" id="GO:0061798">
    <property type="term" value="F:GTP 3',8'-cyclase activity"/>
    <property type="evidence" value="ECO:0007669"/>
    <property type="project" value="UniProtKB-UniRule"/>
</dbReference>
<evidence type="ECO:0000256" key="5">
    <source>
        <dbReference type="ARBA" id="ARBA00022741"/>
    </source>
</evidence>
<dbReference type="PANTHER" id="PTHR22960">
    <property type="entry name" value="MOLYBDOPTERIN COFACTOR SYNTHESIS PROTEIN A"/>
    <property type="match status" value="1"/>
</dbReference>
<dbReference type="GO" id="GO:0051539">
    <property type="term" value="F:4 iron, 4 sulfur cluster binding"/>
    <property type="evidence" value="ECO:0007669"/>
    <property type="project" value="UniProtKB-UniRule"/>
</dbReference>
<keyword evidence="6 12" id="KW-0408">Iron</keyword>
<evidence type="ECO:0000256" key="12">
    <source>
        <dbReference type="HAMAP-Rule" id="MF_01225"/>
    </source>
</evidence>
<dbReference type="InterPro" id="IPR000385">
    <property type="entry name" value="MoaA_NifB_PqqE_Fe-S-bd_CS"/>
</dbReference>
<dbReference type="CDD" id="cd21117">
    <property type="entry name" value="Twitch_MoaA"/>
    <property type="match status" value="1"/>
</dbReference>
<dbReference type="SMART" id="SM00729">
    <property type="entry name" value="Elp3"/>
    <property type="match status" value="1"/>
</dbReference>
<comment type="cofactor">
    <cofactor evidence="12">
        <name>[4Fe-4S] cluster</name>
        <dbReference type="ChEBI" id="CHEBI:49883"/>
    </cofactor>
    <text evidence="12">Binds 2 [4Fe-4S] clusters. Binds 1 [4Fe-4S] cluster coordinated with 3 cysteines and an exchangeable S-adenosyl-L-methionine and 1 [4Fe-4S] cluster coordinated with 3 cysteines and the GTP-derived substrate.</text>
</comment>
<dbReference type="InterPro" id="IPR058240">
    <property type="entry name" value="rSAM_sf"/>
</dbReference>
<evidence type="ECO:0000256" key="4">
    <source>
        <dbReference type="ARBA" id="ARBA00022723"/>
    </source>
</evidence>
<dbReference type="EC" id="4.1.99.22" evidence="1 12"/>
<dbReference type="GO" id="GO:1904047">
    <property type="term" value="F:S-adenosyl-L-methionine binding"/>
    <property type="evidence" value="ECO:0007669"/>
    <property type="project" value="UniProtKB-UniRule"/>
</dbReference>
<dbReference type="InterPro" id="IPR013483">
    <property type="entry name" value="MoaA"/>
</dbReference>
<evidence type="ECO:0000256" key="2">
    <source>
        <dbReference type="ARBA" id="ARBA00022485"/>
    </source>
</evidence>
<feature type="binding site" evidence="12">
    <location>
        <position position="68"/>
    </location>
    <ligand>
        <name>S-adenosyl-L-methionine</name>
        <dbReference type="ChEBI" id="CHEBI:59789"/>
    </ligand>
</feature>
<evidence type="ECO:0000256" key="10">
    <source>
        <dbReference type="ARBA" id="ARBA00023239"/>
    </source>
</evidence>
<dbReference type="CDD" id="cd01335">
    <property type="entry name" value="Radical_SAM"/>
    <property type="match status" value="1"/>
</dbReference>
<dbReference type="SFLD" id="SFLDG01383">
    <property type="entry name" value="cyclic_pyranopterin_phosphate"/>
    <property type="match status" value="1"/>
</dbReference>
<evidence type="ECO:0000313" key="15">
    <source>
        <dbReference type="Proteomes" id="UP000770889"/>
    </source>
</evidence>
<organism evidence="14 15">
    <name type="scientific">Candidatus Thiodiazotropha taylori</name>
    <dbReference type="NCBI Taxonomy" id="2792791"/>
    <lineage>
        <taxon>Bacteria</taxon>
        <taxon>Pseudomonadati</taxon>
        <taxon>Pseudomonadota</taxon>
        <taxon>Gammaproteobacteria</taxon>
        <taxon>Chromatiales</taxon>
        <taxon>Sedimenticolaceae</taxon>
        <taxon>Candidatus Thiodiazotropha</taxon>
    </lineage>
</organism>
<dbReference type="NCBIfam" id="NF001199">
    <property type="entry name" value="PRK00164.2-1"/>
    <property type="match status" value="1"/>
</dbReference>
<feature type="binding site" evidence="12">
    <location>
        <position position="14"/>
    </location>
    <ligand>
        <name>GTP</name>
        <dbReference type="ChEBI" id="CHEBI:37565"/>
    </ligand>
</feature>
<dbReference type="SFLD" id="SFLDG01386">
    <property type="entry name" value="main_SPASM_domain-containing"/>
    <property type="match status" value="1"/>
</dbReference>
<feature type="binding site" evidence="12">
    <location>
        <position position="95"/>
    </location>
    <ligand>
        <name>GTP</name>
        <dbReference type="ChEBI" id="CHEBI:37565"/>
    </ligand>
</feature>
<dbReference type="InterPro" id="IPR006638">
    <property type="entry name" value="Elp3/MiaA/NifB-like_rSAM"/>
</dbReference>
<feature type="binding site" evidence="12">
    <location>
        <position position="21"/>
    </location>
    <ligand>
        <name>[4Fe-4S] cluster</name>
        <dbReference type="ChEBI" id="CHEBI:49883"/>
        <label>1</label>
        <note>4Fe-4S-S-AdoMet</note>
    </ligand>
</feature>
<feature type="binding site" evidence="12">
    <location>
        <position position="269"/>
    </location>
    <ligand>
        <name>[4Fe-4S] cluster</name>
        <dbReference type="ChEBI" id="CHEBI:49883"/>
        <label>2</label>
        <note>4Fe-4S-substrate</note>
    </ligand>
</feature>
<feature type="binding site" evidence="12">
    <location>
        <position position="252"/>
    </location>
    <ligand>
        <name>[4Fe-4S] cluster</name>
        <dbReference type="ChEBI" id="CHEBI:49883"/>
        <label>2</label>
        <note>4Fe-4S-substrate</note>
    </ligand>
</feature>
<dbReference type="GO" id="GO:0005525">
    <property type="term" value="F:GTP binding"/>
    <property type="evidence" value="ECO:0007669"/>
    <property type="project" value="UniProtKB-UniRule"/>
</dbReference>
<dbReference type="InterPro" id="IPR007197">
    <property type="entry name" value="rSAM"/>
</dbReference>
<feature type="domain" description="Radical SAM core" evidence="13">
    <location>
        <begin position="5"/>
        <end position="229"/>
    </location>
</feature>
<keyword evidence="8 12" id="KW-0342">GTP-binding</keyword>
<comment type="pathway">
    <text evidence="12">Cofactor biosynthesis; molybdopterin biosynthesis.</text>
</comment>
<evidence type="ECO:0000256" key="8">
    <source>
        <dbReference type="ARBA" id="ARBA00023134"/>
    </source>
</evidence>
<dbReference type="Gene3D" id="3.20.20.70">
    <property type="entry name" value="Aldolase class I"/>
    <property type="match status" value="1"/>
</dbReference>
<feature type="binding site" evidence="12">
    <location>
        <position position="64"/>
    </location>
    <ligand>
        <name>GTP</name>
        <dbReference type="ChEBI" id="CHEBI:37565"/>
    </ligand>
</feature>
<keyword evidence="3 12" id="KW-0949">S-adenosyl-L-methionine</keyword>
<dbReference type="GO" id="GO:0046872">
    <property type="term" value="F:metal ion binding"/>
    <property type="evidence" value="ECO:0007669"/>
    <property type="project" value="UniProtKB-KW"/>
</dbReference>
<accession>A0A944QTY9</accession>
<dbReference type="GO" id="GO:0061799">
    <property type="term" value="F:cyclic pyranopterin monophosphate synthase activity"/>
    <property type="evidence" value="ECO:0007669"/>
    <property type="project" value="TreeGrafter"/>
</dbReference>
<proteinExistence type="inferred from homology"/>
<dbReference type="PANTHER" id="PTHR22960:SF0">
    <property type="entry name" value="MOLYBDENUM COFACTOR BIOSYNTHESIS PROTEIN 1"/>
    <property type="match status" value="1"/>
</dbReference>
<dbReference type="InterPro" id="IPR050105">
    <property type="entry name" value="MoCo_biosynth_MoaA/MoaC"/>
</dbReference>
<keyword evidence="5 12" id="KW-0547">Nucleotide-binding</keyword>
<dbReference type="NCBIfam" id="TIGR02666">
    <property type="entry name" value="moaA"/>
    <property type="match status" value="1"/>
</dbReference>
<feature type="binding site" evidence="12">
    <location>
        <position position="25"/>
    </location>
    <ligand>
        <name>[4Fe-4S] cluster</name>
        <dbReference type="ChEBI" id="CHEBI:49883"/>
        <label>1</label>
        <note>4Fe-4S-S-AdoMet</note>
    </ligand>
</feature>
<feature type="binding site" evidence="12">
    <location>
        <position position="155"/>
    </location>
    <ligand>
        <name>GTP</name>
        <dbReference type="ChEBI" id="CHEBI:37565"/>
    </ligand>
</feature>
<evidence type="ECO:0000259" key="13">
    <source>
        <dbReference type="PROSITE" id="PS51918"/>
    </source>
</evidence>
<evidence type="ECO:0000256" key="1">
    <source>
        <dbReference type="ARBA" id="ARBA00012167"/>
    </source>
</evidence>
<dbReference type="InterPro" id="IPR040064">
    <property type="entry name" value="MoaA-like"/>
</dbReference>
<sequence>MLNDPFGRRIEYLRLSVTDRCDFRCFYCLPRSHRDFEMPDDWLTTDEIERLVAQFAALGVKHVRLTGGEPLVRKGVDEIARRIAKLPGIEELSLSTNASRLSQFAEQLSRAGVSRLNISLDSLNDEKFHDITGSRLQPVLAGIARAQASGMSPIKINMVVMRGINDDEVESMIEYCLEHHLTLRFIETMPVGQGGQAASEHYMPLAEIEERLKKRYRLGVAAMRGSGPARYFRVDDSNLVIGFITPQSQHFCDTCNRVRVSVSGDLHLCLGQEEKLELRPLLRSGATDETIQQAIRGAIARKPQRHNFHEAPTAIIRPMSALGG</sequence>
<dbReference type="Pfam" id="PF06463">
    <property type="entry name" value="Mob_synth_C"/>
    <property type="match status" value="1"/>
</dbReference>
<feature type="binding site" evidence="12">
    <location>
        <position position="119"/>
    </location>
    <ligand>
        <name>S-adenosyl-L-methionine</name>
        <dbReference type="ChEBI" id="CHEBI:59789"/>
    </ligand>
</feature>
<dbReference type="SFLD" id="SFLDG01067">
    <property type="entry name" value="SPASM/twitch_domain_containing"/>
    <property type="match status" value="1"/>
</dbReference>
<name>A0A944QTY9_9GAMM</name>
<dbReference type="PROSITE" id="PS01305">
    <property type="entry name" value="MOAA_NIFB_PQQE"/>
    <property type="match status" value="1"/>
</dbReference>
<evidence type="ECO:0000256" key="7">
    <source>
        <dbReference type="ARBA" id="ARBA00023014"/>
    </source>
</evidence>
<keyword evidence="9 12" id="KW-0501">Molybdenum cofactor biosynthesis</keyword>
<dbReference type="InterPro" id="IPR013785">
    <property type="entry name" value="Aldolase_TIM"/>
</dbReference>
<evidence type="ECO:0000313" key="14">
    <source>
        <dbReference type="EMBL" id="MBT2988399.1"/>
    </source>
</evidence>
<keyword evidence="4 12" id="KW-0479">Metal-binding</keyword>
<keyword evidence="2 12" id="KW-0004">4Fe-4S</keyword>
<dbReference type="InterPro" id="IPR010505">
    <property type="entry name" value="MoaA_twitch"/>
</dbReference>
<comment type="catalytic activity">
    <reaction evidence="11 12">
        <text>GTP + AH2 + S-adenosyl-L-methionine = (8S)-3',8-cyclo-7,8-dihydroguanosine 5'-triphosphate + 5'-deoxyadenosine + L-methionine + A + H(+)</text>
        <dbReference type="Rhea" id="RHEA:49576"/>
        <dbReference type="ChEBI" id="CHEBI:13193"/>
        <dbReference type="ChEBI" id="CHEBI:15378"/>
        <dbReference type="ChEBI" id="CHEBI:17319"/>
        <dbReference type="ChEBI" id="CHEBI:17499"/>
        <dbReference type="ChEBI" id="CHEBI:37565"/>
        <dbReference type="ChEBI" id="CHEBI:57844"/>
        <dbReference type="ChEBI" id="CHEBI:59789"/>
        <dbReference type="ChEBI" id="CHEBI:131766"/>
        <dbReference type="EC" id="4.1.99.22"/>
    </reaction>
</comment>
<feature type="binding site" evidence="12">
    <location>
        <begin position="257"/>
        <end position="259"/>
    </location>
    <ligand>
        <name>GTP</name>
        <dbReference type="ChEBI" id="CHEBI:37565"/>
    </ligand>
</feature>
<evidence type="ECO:0000256" key="6">
    <source>
        <dbReference type="ARBA" id="ARBA00023004"/>
    </source>
</evidence>
<comment type="function">
    <text evidence="12">Catalyzes the cyclization of GTP to (8S)-3',8-cyclo-7,8-dihydroguanosine 5'-triphosphate.</text>
</comment>
<dbReference type="PROSITE" id="PS51918">
    <property type="entry name" value="RADICAL_SAM"/>
    <property type="match status" value="1"/>
</dbReference>
<dbReference type="GO" id="GO:0006777">
    <property type="term" value="P:Mo-molybdopterin cofactor biosynthetic process"/>
    <property type="evidence" value="ECO:0007669"/>
    <property type="project" value="UniProtKB-UniRule"/>
</dbReference>
<feature type="binding site" evidence="12">
    <location>
        <position position="189"/>
    </location>
    <ligand>
        <name>S-adenosyl-L-methionine</name>
        <dbReference type="ChEBI" id="CHEBI:59789"/>
    </ligand>
</feature>
<comment type="similarity">
    <text evidence="12">Belongs to the radical SAM superfamily. MoaA family.</text>
</comment>
<keyword evidence="10 12" id="KW-0456">Lyase</keyword>
<keyword evidence="7 12" id="KW-0411">Iron-sulfur</keyword>
<comment type="subunit">
    <text evidence="12">Monomer and homodimer.</text>
</comment>
<dbReference type="Pfam" id="PF04055">
    <property type="entry name" value="Radical_SAM"/>
    <property type="match status" value="1"/>
</dbReference>
<evidence type="ECO:0000256" key="11">
    <source>
        <dbReference type="ARBA" id="ARBA00048697"/>
    </source>
</evidence>
<reference evidence="14 15" key="1">
    <citation type="submission" date="2021-05" db="EMBL/GenBank/DDBJ databases">
        <title>Genetic and Functional Diversity in Clade A Lucinid endosymbionts from the Bahamas.</title>
        <authorList>
            <person name="Giani N.M."/>
            <person name="Engel A.S."/>
            <person name="Campbell B.J."/>
        </authorList>
    </citation>
    <scope>NUCLEOTIDE SEQUENCE [LARGE SCALE GENOMIC DNA]</scope>
    <source>
        <strain evidence="14">LUC16012Gg_MoonRockCtena</strain>
    </source>
</reference>
<dbReference type="AlphaFoldDB" id="A0A944QTY9"/>
<dbReference type="SFLD" id="SFLDS00029">
    <property type="entry name" value="Radical_SAM"/>
    <property type="match status" value="1"/>
</dbReference>
<feature type="binding site" evidence="12">
    <location>
        <position position="27"/>
    </location>
    <ligand>
        <name>S-adenosyl-L-methionine</name>
        <dbReference type="ChEBI" id="CHEBI:59789"/>
    </ligand>
</feature>
<comment type="caution">
    <text evidence="14">The sequence shown here is derived from an EMBL/GenBank/DDBJ whole genome shotgun (WGS) entry which is preliminary data.</text>
</comment>
<evidence type="ECO:0000256" key="9">
    <source>
        <dbReference type="ARBA" id="ARBA00023150"/>
    </source>
</evidence>
<dbReference type="Proteomes" id="UP000770889">
    <property type="component" value="Unassembled WGS sequence"/>
</dbReference>
<feature type="binding site" evidence="12">
    <location>
        <position position="28"/>
    </location>
    <ligand>
        <name>[4Fe-4S] cluster</name>
        <dbReference type="ChEBI" id="CHEBI:49883"/>
        <label>1</label>
        <note>4Fe-4S-S-AdoMet</note>
    </ligand>
</feature>
<dbReference type="HAMAP" id="MF_01225_B">
    <property type="entry name" value="MoaA_B"/>
    <property type="match status" value="1"/>
</dbReference>
<evidence type="ECO:0000256" key="3">
    <source>
        <dbReference type="ARBA" id="ARBA00022691"/>
    </source>
</evidence>
<protein>
    <recommendedName>
        <fullName evidence="1 12">GTP 3',8-cyclase</fullName>
        <ecNumber evidence="1 12">4.1.99.22</ecNumber>
    </recommendedName>
    <alternativeName>
        <fullName evidence="12">Molybdenum cofactor biosynthesis protein A</fullName>
    </alternativeName>
</protein>
<dbReference type="SUPFAM" id="SSF102114">
    <property type="entry name" value="Radical SAM enzymes"/>
    <property type="match status" value="1"/>
</dbReference>